<organism evidence="1 2">
    <name type="scientific">Human immunodeficiency virus type 1</name>
    <name type="common">HIV-1</name>
    <dbReference type="NCBI Taxonomy" id="11676"/>
    <lineage>
        <taxon>Viruses</taxon>
        <taxon>Riboviria</taxon>
        <taxon>Pararnavirae</taxon>
        <taxon>Artverviricota</taxon>
        <taxon>Revtraviricetes</taxon>
        <taxon>Ortervirales</taxon>
        <taxon>Retroviridae</taxon>
        <taxon>Orthoretrovirinae</taxon>
        <taxon>Lentivirus</taxon>
        <taxon>Lentivirus humimdef1</taxon>
    </lineage>
</organism>
<evidence type="ECO:0000313" key="1">
    <source>
        <dbReference type="EMBL" id="AFB38511.1"/>
    </source>
</evidence>
<gene>
    <name evidence="1" type="primary">nef</name>
</gene>
<accession>H6CZ82</accession>
<dbReference type="Proteomes" id="UP000167991">
    <property type="component" value="Genome"/>
</dbReference>
<name>H6CZ82_HV1</name>
<evidence type="ECO:0000313" key="2">
    <source>
        <dbReference type="Proteomes" id="UP000167991"/>
    </source>
</evidence>
<dbReference type="EMBL" id="JN024338">
    <property type="protein sequence ID" value="AFB38511.1"/>
    <property type="molecule type" value="Genomic_RNA"/>
</dbReference>
<protein>
    <submittedName>
        <fullName evidence="1">Nef protein</fullName>
    </submittedName>
</protein>
<organismHost>
    <name type="scientific">Homo sapiens</name>
    <name type="common">Human</name>
    <dbReference type="NCBI Taxonomy" id="9606"/>
</organismHost>
<sequence>MGGKWSKHSALGGPP</sequence>
<reference evidence="1 2" key="1">
    <citation type="journal article" date="2011" name="J. Virol.">
        <title>Demographic processes affect HIV-1 evolution in primary infection before the onset of selective processes.</title>
        <authorList>
            <person name="Herbeck J.T."/>
            <person name="Rolland M."/>
            <person name="Liu Y."/>
            <person name="McLaughlin S."/>
            <person name="McNevin J."/>
            <person name="Zhao H."/>
            <person name="Wong K."/>
            <person name="Stoddard J.N."/>
            <person name="Raugi D."/>
            <person name="Sorensen S."/>
            <person name="Genowati I."/>
            <person name="Birditt B."/>
            <person name="McKay A."/>
            <person name="Diem K."/>
            <person name="Maust B.S."/>
            <person name="Deng W."/>
            <person name="Collier A.C."/>
            <person name="Stekler J.D."/>
            <person name="McElrath M.J."/>
            <person name="Mullins J.I."/>
        </authorList>
    </citation>
    <scope>NUCLEOTIDE SEQUENCE [LARGE SCALE GENOMIC DNA]</scope>
    <source>
        <strain evidence="1">USPI90770EI197y96011pcWG2B3</strain>
    </source>
</reference>
<proteinExistence type="predicted"/>